<dbReference type="SUPFAM" id="SSF141371">
    <property type="entry name" value="PilZ domain-like"/>
    <property type="match status" value="2"/>
</dbReference>
<dbReference type="Pfam" id="PF07238">
    <property type="entry name" value="PilZ"/>
    <property type="match status" value="1"/>
</dbReference>
<feature type="domain" description="PilZ" evidence="1">
    <location>
        <begin position="117"/>
        <end position="199"/>
    </location>
</feature>
<evidence type="ECO:0000259" key="1">
    <source>
        <dbReference type="Pfam" id="PF07238"/>
    </source>
</evidence>
<evidence type="ECO:0000313" key="3">
    <source>
        <dbReference type="Proteomes" id="UP000811255"/>
    </source>
</evidence>
<sequence>MHEAVRKEAIASVTEETAAEVPEQRGAPRLRLLIRSAKLVSSEGEYLCVVRDASEGGVSVRLFHPLPAEVPLTLELQNGDRYPLLRVWEEDGKAGFRFENPADLERIVESPSRFAKRAVRVNLNLPCVVRFGEREVYAKLCNLSQQGGRIVTAERLSLVQRIRIEADGLPELAAKVRWRRGETYGLSFENNLQFEELARIAFDVQRNQGPRD</sequence>
<reference evidence="2 3" key="1">
    <citation type="submission" date="2021-05" db="EMBL/GenBank/DDBJ databases">
        <title>Croceibacterium sp. LX-88 genome sequence.</title>
        <authorList>
            <person name="Luo X."/>
        </authorList>
    </citation>
    <scope>NUCLEOTIDE SEQUENCE [LARGE SCALE GENOMIC DNA]</scope>
    <source>
        <strain evidence="2 3">LX-88</strain>
    </source>
</reference>
<gene>
    <name evidence="2" type="ORF">KK137_13835</name>
</gene>
<protein>
    <submittedName>
        <fullName evidence="2">PilZ domain-containing protein</fullName>
    </submittedName>
</protein>
<name>A0ABS5W6M4_9SPHN</name>
<dbReference type="InterPro" id="IPR009875">
    <property type="entry name" value="PilZ_domain"/>
</dbReference>
<organism evidence="2 3">
    <name type="scientific">Croceibacterium selenioxidans</name>
    <dbReference type="NCBI Taxonomy" id="2838833"/>
    <lineage>
        <taxon>Bacteria</taxon>
        <taxon>Pseudomonadati</taxon>
        <taxon>Pseudomonadota</taxon>
        <taxon>Alphaproteobacteria</taxon>
        <taxon>Sphingomonadales</taxon>
        <taxon>Erythrobacteraceae</taxon>
        <taxon>Croceibacterium</taxon>
    </lineage>
</organism>
<dbReference type="Gene3D" id="2.40.10.220">
    <property type="entry name" value="predicted glycosyltransferase like domains"/>
    <property type="match status" value="1"/>
</dbReference>
<accession>A0ABS5W6M4</accession>
<dbReference type="RefSeq" id="WP_214537121.1">
    <property type="nucleotide sequence ID" value="NZ_JAHFVK010000002.1"/>
</dbReference>
<evidence type="ECO:0000313" key="2">
    <source>
        <dbReference type="EMBL" id="MBT2135413.1"/>
    </source>
</evidence>
<comment type="caution">
    <text evidence="2">The sequence shown here is derived from an EMBL/GenBank/DDBJ whole genome shotgun (WGS) entry which is preliminary data.</text>
</comment>
<dbReference type="Proteomes" id="UP000811255">
    <property type="component" value="Unassembled WGS sequence"/>
</dbReference>
<dbReference type="EMBL" id="JAHFVK010000002">
    <property type="protein sequence ID" value="MBT2135413.1"/>
    <property type="molecule type" value="Genomic_DNA"/>
</dbReference>
<keyword evidence="3" id="KW-1185">Reference proteome</keyword>
<proteinExistence type="predicted"/>